<dbReference type="Proteomes" id="UP001194746">
    <property type="component" value="Unassembled WGS sequence"/>
</dbReference>
<evidence type="ECO:0000256" key="5">
    <source>
        <dbReference type="RuleBase" id="RU362022"/>
    </source>
</evidence>
<evidence type="ECO:0000256" key="2">
    <source>
        <dbReference type="ARBA" id="ARBA00022692"/>
    </source>
</evidence>
<keyword evidence="8" id="KW-1185">Reference proteome</keyword>
<keyword evidence="6" id="KW-0732">Signal</keyword>
<evidence type="ECO:0000256" key="6">
    <source>
        <dbReference type="SAM" id="SignalP"/>
    </source>
</evidence>
<dbReference type="GO" id="GO:0005789">
    <property type="term" value="C:endoplasmic reticulum membrane"/>
    <property type="evidence" value="ECO:0007669"/>
    <property type="project" value="UniProtKB-SubCell"/>
</dbReference>
<dbReference type="InterPro" id="IPR007269">
    <property type="entry name" value="ICMT_MeTrfase"/>
</dbReference>
<dbReference type="Pfam" id="PF04140">
    <property type="entry name" value="ICMT"/>
    <property type="match status" value="1"/>
</dbReference>
<dbReference type="EC" id="2.1.1.100" evidence="5"/>
<comment type="catalytic activity">
    <reaction evidence="5">
        <text>[protein]-C-terminal S-[(2E,6E)-farnesyl]-L-cysteine + S-adenosyl-L-methionine = [protein]-C-terminal S-[(2E,6E)-farnesyl]-L-cysteine methyl ester + S-adenosyl-L-homocysteine</text>
        <dbReference type="Rhea" id="RHEA:21672"/>
        <dbReference type="Rhea" id="RHEA-COMP:12125"/>
        <dbReference type="Rhea" id="RHEA-COMP:12126"/>
        <dbReference type="ChEBI" id="CHEBI:57856"/>
        <dbReference type="ChEBI" id="CHEBI:59789"/>
        <dbReference type="ChEBI" id="CHEBI:90510"/>
        <dbReference type="ChEBI" id="CHEBI:90511"/>
        <dbReference type="EC" id="2.1.1.100"/>
    </reaction>
</comment>
<dbReference type="PANTHER" id="PTHR12714:SF9">
    <property type="entry name" value="PROTEIN-S-ISOPRENYLCYSTEINE O-METHYLTRANSFERASE"/>
    <property type="match status" value="1"/>
</dbReference>
<keyword evidence="5" id="KW-0808">Transferase</keyword>
<feature type="transmembrane region" description="Helical" evidence="5">
    <location>
        <begin position="50"/>
        <end position="69"/>
    </location>
</feature>
<feature type="transmembrane region" description="Helical" evidence="5">
    <location>
        <begin position="183"/>
        <end position="203"/>
    </location>
</feature>
<accession>A0AAD4GWF3</accession>
<organism evidence="7 8">
    <name type="scientific">Aspergillus nanangensis</name>
    <dbReference type="NCBI Taxonomy" id="2582783"/>
    <lineage>
        <taxon>Eukaryota</taxon>
        <taxon>Fungi</taxon>
        <taxon>Dikarya</taxon>
        <taxon>Ascomycota</taxon>
        <taxon>Pezizomycotina</taxon>
        <taxon>Eurotiomycetes</taxon>
        <taxon>Eurotiomycetidae</taxon>
        <taxon>Eurotiales</taxon>
        <taxon>Aspergillaceae</taxon>
        <taxon>Aspergillus</taxon>
        <taxon>Aspergillus subgen. Circumdati</taxon>
    </lineage>
</organism>
<reference evidence="7" key="2">
    <citation type="submission" date="2020-02" db="EMBL/GenBank/DDBJ databases">
        <authorList>
            <person name="Gilchrist C.L.M."/>
            <person name="Chooi Y.-H."/>
        </authorList>
    </citation>
    <scope>NUCLEOTIDE SEQUENCE</scope>
    <source>
        <strain evidence="7">MST-FP2251</strain>
    </source>
</reference>
<proteinExistence type="inferred from homology"/>
<name>A0AAD4GWF3_ASPNN</name>
<comment type="similarity">
    <text evidence="5">Belongs to the class VI-like SAM-binding methyltransferase superfamily. Isoprenylcysteine carboxyl methyltransferase family.</text>
</comment>
<keyword evidence="5" id="KW-0489">Methyltransferase</keyword>
<keyword evidence="2 5" id="KW-0812">Transmembrane</keyword>
<reference evidence="7" key="1">
    <citation type="journal article" date="2019" name="Beilstein J. Org. Chem.">
        <title>Nanangenines: drimane sesquiterpenoids as the dominant metabolite cohort of a novel Australian fungus, Aspergillus nanangensis.</title>
        <authorList>
            <person name="Lacey H.J."/>
            <person name="Gilchrist C.L.M."/>
            <person name="Crombie A."/>
            <person name="Kalaitzis J.A."/>
            <person name="Vuong D."/>
            <person name="Rutledge P.J."/>
            <person name="Turner P."/>
            <person name="Pitt J.I."/>
            <person name="Lacey E."/>
            <person name="Chooi Y.H."/>
            <person name="Piggott A.M."/>
        </authorList>
    </citation>
    <scope>NUCLEOTIDE SEQUENCE</scope>
    <source>
        <strain evidence="7">MST-FP2251</strain>
    </source>
</reference>
<protein>
    <recommendedName>
        <fullName evidence="5">Protein-S-isoprenylcysteine O-methyltransferase</fullName>
        <ecNumber evidence="5">2.1.1.100</ecNumber>
    </recommendedName>
</protein>
<dbReference type="AlphaFoldDB" id="A0AAD4GWF3"/>
<keyword evidence="4 5" id="KW-0472">Membrane</keyword>
<dbReference type="PANTHER" id="PTHR12714">
    <property type="entry name" value="PROTEIN-S ISOPRENYLCYSTEINE O-METHYLTRANSFERASE"/>
    <property type="match status" value="1"/>
</dbReference>
<dbReference type="EMBL" id="VCAU01000017">
    <property type="protein sequence ID" value="KAF9891625.1"/>
    <property type="molecule type" value="Genomic_DNA"/>
</dbReference>
<dbReference type="GO" id="GO:0032259">
    <property type="term" value="P:methylation"/>
    <property type="evidence" value="ECO:0007669"/>
    <property type="project" value="UniProtKB-KW"/>
</dbReference>
<gene>
    <name evidence="7" type="ORF">FE257_003636</name>
</gene>
<keyword evidence="5" id="KW-0256">Endoplasmic reticulum</keyword>
<keyword evidence="5" id="KW-0949">S-adenosyl-L-methionine</keyword>
<evidence type="ECO:0000256" key="4">
    <source>
        <dbReference type="ARBA" id="ARBA00023136"/>
    </source>
</evidence>
<evidence type="ECO:0000256" key="1">
    <source>
        <dbReference type="ARBA" id="ARBA00004141"/>
    </source>
</evidence>
<comment type="caution">
    <text evidence="7">The sequence shown here is derived from an EMBL/GenBank/DDBJ whole genome shotgun (WGS) entry which is preliminary data.</text>
</comment>
<comment type="caution">
    <text evidence="5">Lacks conserved residue(s) required for the propagation of feature annotation.</text>
</comment>
<feature type="signal peptide" evidence="6">
    <location>
        <begin position="1"/>
        <end position="20"/>
    </location>
</feature>
<comment type="subcellular location">
    <subcellularLocation>
        <location evidence="5">Endoplasmic reticulum membrane</location>
        <topology evidence="5">Multi-pass membrane protein</topology>
    </subcellularLocation>
    <subcellularLocation>
        <location evidence="1">Membrane</location>
        <topology evidence="1">Multi-pass membrane protein</topology>
    </subcellularLocation>
</comment>
<sequence>MIPFASTVLALAFVVAGALSGIAMYPPNAPPVTGFKKDRILWLTGFLPKLGTNVTVVVFLYHALVALFFPGGGDTLSTVCPHADHLNAQFFTWSLRTGTSLLLVFVGGIIRIIAYGGLGPNFTFELAAPDRLVTGGIYRFVQHPSYTGLGLVIMGALSLCYRRETAVVACSMPDAIFYGLQELSGLAPLVGGVVAFSLFAIRVRDEEMMLKERFGKEWERWHRRTARFVPWIL</sequence>
<keyword evidence="3 5" id="KW-1133">Transmembrane helix</keyword>
<dbReference type="GO" id="GO:0004671">
    <property type="term" value="F:protein C-terminal S-isoprenylcysteine carboxyl O-methyltransferase activity"/>
    <property type="evidence" value="ECO:0007669"/>
    <property type="project" value="UniProtKB-EC"/>
</dbReference>
<evidence type="ECO:0000313" key="7">
    <source>
        <dbReference type="EMBL" id="KAF9891625.1"/>
    </source>
</evidence>
<evidence type="ECO:0000256" key="3">
    <source>
        <dbReference type="ARBA" id="ARBA00022989"/>
    </source>
</evidence>
<feature type="transmembrane region" description="Helical" evidence="5">
    <location>
        <begin position="90"/>
        <end position="114"/>
    </location>
</feature>
<dbReference type="Gene3D" id="1.20.120.1630">
    <property type="match status" value="1"/>
</dbReference>
<feature type="chain" id="PRO_5042193533" description="Protein-S-isoprenylcysteine O-methyltransferase" evidence="6">
    <location>
        <begin position="21"/>
        <end position="233"/>
    </location>
</feature>
<evidence type="ECO:0000313" key="8">
    <source>
        <dbReference type="Proteomes" id="UP001194746"/>
    </source>
</evidence>